<dbReference type="Proteomes" id="UP000799755">
    <property type="component" value="Unassembled WGS sequence"/>
</dbReference>
<sequence>MTLTINASVRLTKKSDWQPWFSRIKTRATRECVWEYINPDLSPENLLVNTMPQRPEVAKFHTGSTQLSPNPMVSDLNLND</sequence>
<protein>
    <submittedName>
        <fullName evidence="1">Uncharacterized protein</fullName>
    </submittedName>
</protein>
<dbReference type="EMBL" id="MU003559">
    <property type="protein sequence ID" value="KAF2462900.1"/>
    <property type="molecule type" value="Genomic_DNA"/>
</dbReference>
<name>A0ACB6Q7U9_9PLEO</name>
<evidence type="ECO:0000313" key="1">
    <source>
        <dbReference type="EMBL" id="KAF2462900.1"/>
    </source>
</evidence>
<comment type="caution">
    <text evidence="1">The sequence shown here is derived from an EMBL/GenBank/DDBJ whole genome shotgun (WGS) entry which is preliminary data.</text>
</comment>
<organism evidence="1 2">
    <name type="scientific">Lindgomyces ingoldianus</name>
    <dbReference type="NCBI Taxonomy" id="673940"/>
    <lineage>
        <taxon>Eukaryota</taxon>
        <taxon>Fungi</taxon>
        <taxon>Dikarya</taxon>
        <taxon>Ascomycota</taxon>
        <taxon>Pezizomycotina</taxon>
        <taxon>Dothideomycetes</taxon>
        <taxon>Pleosporomycetidae</taxon>
        <taxon>Pleosporales</taxon>
        <taxon>Lindgomycetaceae</taxon>
        <taxon>Lindgomyces</taxon>
    </lineage>
</organism>
<reference evidence="1" key="1">
    <citation type="journal article" date="2020" name="Stud. Mycol.">
        <title>101 Dothideomycetes genomes: a test case for predicting lifestyles and emergence of pathogens.</title>
        <authorList>
            <person name="Haridas S."/>
            <person name="Albert R."/>
            <person name="Binder M."/>
            <person name="Bloem J."/>
            <person name="Labutti K."/>
            <person name="Salamov A."/>
            <person name="Andreopoulos B."/>
            <person name="Baker S."/>
            <person name="Barry K."/>
            <person name="Bills G."/>
            <person name="Bluhm B."/>
            <person name="Cannon C."/>
            <person name="Castanera R."/>
            <person name="Culley D."/>
            <person name="Daum C."/>
            <person name="Ezra D."/>
            <person name="Gonzalez J."/>
            <person name="Henrissat B."/>
            <person name="Kuo A."/>
            <person name="Liang C."/>
            <person name="Lipzen A."/>
            <person name="Lutzoni F."/>
            <person name="Magnuson J."/>
            <person name="Mondo S."/>
            <person name="Nolan M."/>
            <person name="Ohm R."/>
            <person name="Pangilinan J."/>
            <person name="Park H.-J."/>
            <person name="Ramirez L."/>
            <person name="Alfaro M."/>
            <person name="Sun H."/>
            <person name="Tritt A."/>
            <person name="Yoshinaga Y."/>
            <person name="Zwiers L.-H."/>
            <person name="Turgeon B."/>
            <person name="Goodwin S."/>
            <person name="Spatafora J."/>
            <person name="Crous P."/>
            <person name="Grigoriev I."/>
        </authorList>
    </citation>
    <scope>NUCLEOTIDE SEQUENCE</scope>
    <source>
        <strain evidence="1">ATCC 200398</strain>
    </source>
</reference>
<evidence type="ECO:0000313" key="2">
    <source>
        <dbReference type="Proteomes" id="UP000799755"/>
    </source>
</evidence>
<accession>A0ACB6Q7U9</accession>
<gene>
    <name evidence="1" type="ORF">BDR25DRAFT_118050</name>
</gene>
<keyword evidence="2" id="KW-1185">Reference proteome</keyword>
<proteinExistence type="predicted"/>